<evidence type="ECO:0000313" key="7">
    <source>
        <dbReference type="Proteomes" id="UP001430953"/>
    </source>
</evidence>
<comment type="similarity">
    <text evidence="1 4">Belongs to the UDP-glycosyltransferase family.</text>
</comment>
<gene>
    <name evidence="6" type="ORF">PUN28_011343</name>
</gene>
<dbReference type="AlphaFoldDB" id="A0AAW2FH58"/>
<evidence type="ECO:0000256" key="4">
    <source>
        <dbReference type="RuleBase" id="RU003718"/>
    </source>
</evidence>
<comment type="caution">
    <text evidence="6">The sequence shown here is derived from an EMBL/GenBank/DDBJ whole genome shotgun (WGS) entry which is preliminary data.</text>
</comment>
<dbReference type="PROSITE" id="PS00375">
    <property type="entry name" value="UDPGT"/>
    <property type="match status" value="1"/>
</dbReference>
<dbReference type="InterPro" id="IPR002213">
    <property type="entry name" value="UDP_glucos_trans"/>
</dbReference>
<sequence length="88" mass="9779">MTQSWFPQITVLKHKNIRAFITHGGLLGTQEAVHVGVPMIGIPLFGDQRINIKNYVNKNVAISLNSVEEVTEEKLTSALNTILKDSSY</sequence>
<dbReference type="EC" id="2.4.1.17" evidence="5"/>
<proteinExistence type="inferred from homology"/>
<dbReference type="InterPro" id="IPR050271">
    <property type="entry name" value="UDP-glycosyltransferase"/>
</dbReference>
<dbReference type="Proteomes" id="UP001430953">
    <property type="component" value="Unassembled WGS sequence"/>
</dbReference>
<accession>A0AAW2FH58</accession>
<evidence type="ECO:0000256" key="2">
    <source>
        <dbReference type="ARBA" id="ARBA00022676"/>
    </source>
</evidence>
<dbReference type="GO" id="GO:0015020">
    <property type="term" value="F:glucuronosyltransferase activity"/>
    <property type="evidence" value="ECO:0007669"/>
    <property type="project" value="UniProtKB-EC"/>
</dbReference>
<reference evidence="6 7" key="1">
    <citation type="submission" date="2023-03" db="EMBL/GenBank/DDBJ databases">
        <title>High recombination rates correlate with genetic variation in Cardiocondyla obscurior ants.</title>
        <authorList>
            <person name="Errbii M."/>
        </authorList>
    </citation>
    <scope>NUCLEOTIDE SEQUENCE [LARGE SCALE GENOMIC DNA]</scope>
    <source>
        <strain evidence="6">Alpha-2009</strain>
        <tissue evidence="6">Whole body</tissue>
    </source>
</reference>
<evidence type="ECO:0000256" key="5">
    <source>
        <dbReference type="RuleBase" id="RU362059"/>
    </source>
</evidence>
<dbReference type="EMBL" id="JADYXP020000011">
    <property type="protein sequence ID" value="KAL0113954.1"/>
    <property type="molecule type" value="Genomic_DNA"/>
</dbReference>
<dbReference type="Pfam" id="PF00201">
    <property type="entry name" value="UDPGT"/>
    <property type="match status" value="1"/>
</dbReference>
<comment type="catalytic activity">
    <reaction evidence="5">
        <text>glucuronate acceptor + UDP-alpha-D-glucuronate = acceptor beta-D-glucuronoside + UDP + H(+)</text>
        <dbReference type="Rhea" id="RHEA:21032"/>
        <dbReference type="ChEBI" id="CHEBI:15378"/>
        <dbReference type="ChEBI" id="CHEBI:58052"/>
        <dbReference type="ChEBI" id="CHEBI:58223"/>
        <dbReference type="ChEBI" id="CHEBI:132367"/>
        <dbReference type="ChEBI" id="CHEBI:132368"/>
        <dbReference type="EC" id="2.4.1.17"/>
    </reaction>
</comment>
<evidence type="ECO:0000256" key="3">
    <source>
        <dbReference type="ARBA" id="ARBA00022679"/>
    </source>
</evidence>
<dbReference type="PANTHER" id="PTHR48043">
    <property type="entry name" value="EG:EG0003.4 PROTEIN-RELATED"/>
    <property type="match status" value="1"/>
</dbReference>
<comment type="subcellular location">
    <subcellularLocation>
        <location evidence="5">Membrane</location>
        <topology evidence="5">Single-pass membrane protein</topology>
    </subcellularLocation>
</comment>
<evidence type="ECO:0000256" key="1">
    <source>
        <dbReference type="ARBA" id="ARBA00009995"/>
    </source>
</evidence>
<dbReference type="InterPro" id="IPR035595">
    <property type="entry name" value="UDP_glycos_trans_CS"/>
</dbReference>
<evidence type="ECO:0000313" key="6">
    <source>
        <dbReference type="EMBL" id="KAL0113954.1"/>
    </source>
</evidence>
<keyword evidence="2 4" id="KW-0328">Glycosyltransferase</keyword>
<name>A0AAW2FH58_9HYME</name>
<keyword evidence="7" id="KW-1185">Reference proteome</keyword>
<dbReference type="SUPFAM" id="SSF53756">
    <property type="entry name" value="UDP-Glycosyltransferase/glycogen phosphorylase"/>
    <property type="match status" value="1"/>
</dbReference>
<keyword evidence="3 4" id="KW-0808">Transferase</keyword>
<protein>
    <recommendedName>
        <fullName evidence="5">UDP-glucuronosyltransferase</fullName>
        <ecNumber evidence="5">2.4.1.17</ecNumber>
    </recommendedName>
</protein>
<organism evidence="6 7">
    <name type="scientific">Cardiocondyla obscurior</name>
    <dbReference type="NCBI Taxonomy" id="286306"/>
    <lineage>
        <taxon>Eukaryota</taxon>
        <taxon>Metazoa</taxon>
        <taxon>Ecdysozoa</taxon>
        <taxon>Arthropoda</taxon>
        <taxon>Hexapoda</taxon>
        <taxon>Insecta</taxon>
        <taxon>Pterygota</taxon>
        <taxon>Neoptera</taxon>
        <taxon>Endopterygota</taxon>
        <taxon>Hymenoptera</taxon>
        <taxon>Apocrita</taxon>
        <taxon>Aculeata</taxon>
        <taxon>Formicoidea</taxon>
        <taxon>Formicidae</taxon>
        <taxon>Myrmicinae</taxon>
        <taxon>Cardiocondyla</taxon>
    </lineage>
</organism>
<dbReference type="Gene3D" id="3.40.50.2000">
    <property type="entry name" value="Glycogen Phosphorylase B"/>
    <property type="match status" value="1"/>
</dbReference>
<dbReference type="PANTHER" id="PTHR48043:SF159">
    <property type="entry name" value="EG:EG0003.4 PROTEIN-RELATED"/>
    <property type="match status" value="1"/>
</dbReference>
<dbReference type="GO" id="GO:0016020">
    <property type="term" value="C:membrane"/>
    <property type="evidence" value="ECO:0007669"/>
    <property type="project" value="UniProtKB-SubCell"/>
</dbReference>